<dbReference type="EMBL" id="JARIHO010000032">
    <property type="protein sequence ID" value="KAJ7334677.1"/>
    <property type="molecule type" value="Genomic_DNA"/>
</dbReference>
<gene>
    <name evidence="1" type="ORF">DFH08DRAFT_290898</name>
</gene>
<comment type="caution">
    <text evidence="1">The sequence shown here is derived from an EMBL/GenBank/DDBJ whole genome shotgun (WGS) entry which is preliminary data.</text>
</comment>
<keyword evidence="2" id="KW-1185">Reference proteome</keyword>
<evidence type="ECO:0000313" key="1">
    <source>
        <dbReference type="EMBL" id="KAJ7334677.1"/>
    </source>
</evidence>
<dbReference type="AlphaFoldDB" id="A0AAD6ZS13"/>
<protein>
    <submittedName>
        <fullName evidence="1">Uncharacterized protein</fullName>
    </submittedName>
</protein>
<accession>A0AAD6ZS13</accession>
<sequence>MCIHRLEGSVRNKDCVAQWQGFKLSESYSRIEITPNPFQNQSKLRTGEFRKGLDSWLENMEAETIASRPLALAPILDIAGKLERLSVVTSLQLHPCSWISDRKRTTDHTKSTPLFLLLISRFCSANAHPCSSYLRQGVGHLGALRNASVSAYLRGPNTEHISQNRGSVFSIDSWFLPYCRFCI</sequence>
<organism evidence="1 2">
    <name type="scientific">Mycena albidolilacea</name>
    <dbReference type="NCBI Taxonomy" id="1033008"/>
    <lineage>
        <taxon>Eukaryota</taxon>
        <taxon>Fungi</taxon>
        <taxon>Dikarya</taxon>
        <taxon>Basidiomycota</taxon>
        <taxon>Agaricomycotina</taxon>
        <taxon>Agaricomycetes</taxon>
        <taxon>Agaricomycetidae</taxon>
        <taxon>Agaricales</taxon>
        <taxon>Marasmiineae</taxon>
        <taxon>Mycenaceae</taxon>
        <taxon>Mycena</taxon>
    </lineage>
</organism>
<dbReference type="Proteomes" id="UP001218218">
    <property type="component" value="Unassembled WGS sequence"/>
</dbReference>
<evidence type="ECO:0000313" key="2">
    <source>
        <dbReference type="Proteomes" id="UP001218218"/>
    </source>
</evidence>
<name>A0AAD6ZS13_9AGAR</name>
<proteinExistence type="predicted"/>
<reference evidence="1" key="1">
    <citation type="submission" date="2023-03" db="EMBL/GenBank/DDBJ databases">
        <title>Massive genome expansion in bonnet fungi (Mycena s.s.) driven by repeated elements and novel gene families across ecological guilds.</title>
        <authorList>
            <consortium name="Lawrence Berkeley National Laboratory"/>
            <person name="Harder C.B."/>
            <person name="Miyauchi S."/>
            <person name="Viragh M."/>
            <person name="Kuo A."/>
            <person name="Thoen E."/>
            <person name="Andreopoulos B."/>
            <person name="Lu D."/>
            <person name="Skrede I."/>
            <person name="Drula E."/>
            <person name="Henrissat B."/>
            <person name="Morin E."/>
            <person name="Kohler A."/>
            <person name="Barry K."/>
            <person name="LaButti K."/>
            <person name="Morin E."/>
            <person name="Salamov A."/>
            <person name="Lipzen A."/>
            <person name="Mereny Z."/>
            <person name="Hegedus B."/>
            <person name="Baldrian P."/>
            <person name="Stursova M."/>
            <person name="Weitz H."/>
            <person name="Taylor A."/>
            <person name="Grigoriev I.V."/>
            <person name="Nagy L.G."/>
            <person name="Martin F."/>
            <person name="Kauserud H."/>
        </authorList>
    </citation>
    <scope>NUCLEOTIDE SEQUENCE</scope>
    <source>
        <strain evidence="1">CBHHK002</strain>
    </source>
</reference>